<accession>A0ABW0URR6</accession>
<protein>
    <submittedName>
        <fullName evidence="2">Uncharacterized protein</fullName>
    </submittedName>
</protein>
<comment type="caution">
    <text evidence="2">The sequence shown here is derived from an EMBL/GenBank/DDBJ whole genome shotgun (WGS) entry which is preliminary data.</text>
</comment>
<evidence type="ECO:0000313" key="2">
    <source>
        <dbReference type="EMBL" id="MFC5636253.1"/>
    </source>
</evidence>
<sequence>MLISRAGTYPSAEKLRPPTGPAPTSSWLPSAVRRPSCPSPRPTAPPSPRWSPRVRVFSAPKDGRYQQVSSYSWRPRRTALPLAIALNTEKLKDHAD</sequence>
<organism evidence="2 3">
    <name type="scientific">Streptomyces bullii</name>
    <dbReference type="NCBI Taxonomy" id="349910"/>
    <lineage>
        <taxon>Bacteria</taxon>
        <taxon>Bacillati</taxon>
        <taxon>Actinomycetota</taxon>
        <taxon>Actinomycetes</taxon>
        <taxon>Kitasatosporales</taxon>
        <taxon>Streptomycetaceae</taxon>
        <taxon>Streptomyces</taxon>
    </lineage>
</organism>
<dbReference type="EMBL" id="JBHSNY010000007">
    <property type="protein sequence ID" value="MFC5636253.1"/>
    <property type="molecule type" value="Genomic_DNA"/>
</dbReference>
<feature type="compositionally biased region" description="Pro residues" evidence="1">
    <location>
        <begin position="37"/>
        <end position="49"/>
    </location>
</feature>
<keyword evidence="3" id="KW-1185">Reference proteome</keyword>
<evidence type="ECO:0000313" key="3">
    <source>
        <dbReference type="Proteomes" id="UP001596154"/>
    </source>
</evidence>
<evidence type="ECO:0000256" key="1">
    <source>
        <dbReference type="SAM" id="MobiDB-lite"/>
    </source>
</evidence>
<name>A0ABW0URR6_9ACTN</name>
<feature type="region of interest" description="Disordered" evidence="1">
    <location>
        <begin position="1"/>
        <end position="55"/>
    </location>
</feature>
<proteinExistence type="predicted"/>
<dbReference type="RefSeq" id="WP_381024678.1">
    <property type="nucleotide sequence ID" value="NZ_JBHSNY010000007.1"/>
</dbReference>
<reference evidence="3" key="1">
    <citation type="journal article" date="2019" name="Int. J. Syst. Evol. Microbiol.">
        <title>The Global Catalogue of Microorganisms (GCM) 10K type strain sequencing project: providing services to taxonomists for standard genome sequencing and annotation.</title>
        <authorList>
            <consortium name="The Broad Institute Genomics Platform"/>
            <consortium name="The Broad Institute Genome Sequencing Center for Infectious Disease"/>
            <person name="Wu L."/>
            <person name="Ma J."/>
        </authorList>
    </citation>
    <scope>NUCLEOTIDE SEQUENCE [LARGE SCALE GENOMIC DNA]</scope>
    <source>
        <strain evidence="3">CGMCC 4.7248</strain>
    </source>
</reference>
<dbReference type="Proteomes" id="UP001596154">
    <property type="component" value="Unassembled WGS sequence"/>
</dbReference>
<gene>
    <name evidence="2" type="ORF">ACFPZJ_21110</name>
</gene>